<dbReference type="Proteomes" id="UP001597018">
    <property type="component" value="Unassembled WGS sequence"/>
</dbReference>
<sequence>MSGRTLVIGLDGMPKSLLEELAAGGVVPRLAEVLAGSGRAELLAPVPEISSTSWATFLTGVNPARHGIFGFVDLVPGEYRTYFPNAGHLRAPALWEHAADDGLTTVCLNVPGTYPAPDIRGTVVSGFVAPRLDRAVRPQRLVAPLRRAGYELDVEVGDVAADPAGFLGRVHRSLRARTRAFRFLLAERPWDLAVAVFTETDRFQHFLWNRVQGGPAPEALDFYRSVDAAVGQLLDSVPDVTPFLVSDHGFGPAHCQFHVNAWLREQGLLAGLDTCPELSAVDSASRVFALDPARFYVHREDRFPRGAVGDAEADELVELLAARLRALRWSGSEVGPHVDGPPLLDGVHLREEVYAGPHLDEAPDLVAVPARGVQLRGSFTSRSVTAPDVLTGTHTRDDAVFTVPGAVRVPRVGMADAAATVLAAAGVRVAGLDGADVARGRSQPTEWGG</sequence>
<dbReference type="Pfam" id="PF01663">
    <property type="entry name" value="Phosphodiest"/>
    <property type="match status" value="1"/>
</dbReference>
<dbReference type="InterPro" id="IPR017850">
    <property type="entry name" value="Alkaline_phosphatase_core_sf"/>
</dbReference>
<proteinExistence type="predicted"/>
<keyword evidence="2" id="KW-1185">Reference proteome</keyword>
<name>A0ABW3G1C8_9PSEU</name>
<dbReference type="Gene3D" id="3.40.720.10">
    <property type="entry name" value="Alkaline Phosphatase, subunit A"/>
    <property type="match status" value="1"/>
</dbReference>
<accession>A0ABW3G1C8</accession>
<gene>
    <name evidence="1" type="ORF">ACFQ16_23430</name>
</gene>
<reference evidence="2" key="1">
    <citation type="journal article" date="2019" name="Int. J. Syst. Evol. Microbiol.">
        <title>The Global Catalogue of Microorganisms (GCM) 10K type strain sequencing project: providing services to taxonomists for standard genome sequencing and annotation.</title>
        <authorList>
            <consortium name="The Broad Institute Genomics Platform"/>
            <consortium name="The Broad Institute Genome Sequencing Center for Infectious Disease"/>
            <person name="Wu L."/>
            <person name="Ma J."/>
        </authorList>
    </citation>
    <scope>NUCLEOTIDE SEQUENCE [LARGE SCALE GENOMIC DNA]</scope>
    <source>
        <strain evidence="2">CCUG 56401</strain>
    </source>
</reference>
<dbReference type="InterPro" id="IPR002591">
    <property type="entry name" value="Phosphodiest/P_Trfase"/>
</dbReference>
<evidence type="ECO:0000313" key="1">
    <source>
        <dbReference type="EMBL" id="MFD0922709.1"/>
    </source>
</evidence>
<dbReference type="RefSeq" id="WP_345601529.1">
    <property type="nucleotide sequence ID" value="NZ_BAABLT010000035.1"/>
</dbReference>
<dbReference type="SUPFAM" id="SSF53649">
    <property type="entry name" value="Alkaline phosphatase-like"/>
    <property type="match status" value="1"/>
</dbReference>
<organism evidence="1 2">
    <name type="scientific">Saccharopolyspora rosea</name>
    <dbReference type="NCBI Taxonomy" id="524884"/>
    <lineage>
        <taxon>Bacteria</taxon>
        <taxon>Bacillati</taxon>
        <taxon>Actinomycetota</taxon>
        <taxon>Actinomycetes</taxon>
        <taxon>Pseudonocardiales</taxon>
        <taxon>Pseudonocardiaceae</taxon>
        <taxon>Saccharopolyspora</taxon>
    </lineage>
</organism>
<protein>
    <submittedName>
        <fullName evidence="1">Alkaline phosphatase family protein</fullName>
    </submittedName>
</protein>
<evidence type="ECO:0000313" key="2">
    <source>
        <dbReference type="Proteomes" id="UP001597018"/>
    </source>
</evidence>
<dbReference type="EMBL" id="JBHTIW010000024">
    <property type="protein sequence ID" value="MFD0922709.1"/>
    <property type="molecule type" value="Genomic_DNA"/>
</dbReference>
<comment type="caution">
    <text evidence="1">The sequence shown here is derived from an EMBL/GenBank/DDBJ whole genome shotgun (WGS) entry which is preliminary data.</text>
</comment>